<reference evidence="1 2" key="1">
    <citation type="submission" date="2024-06" db="EMBL/GenBank/DDBJ databases">
        <authorList>
            <person name="Kaempfer P."/>
            <person name="Viver T."/>
        </authorList>
    </citation>
    <scope>NUCLEOTIDE SEQUENCE [LARGE SCALE GENOMIC DNA]</scope>
    <source>
        <strain evidence="1 2">ST-37</strain>
    </source>
</reference>
<protein>
    <recommendedName>
        <fullName evidence="3">DUF2283 domain-containing protein</fullName>
    </recommendedName>
</protein>
<sequence length="72" mass="8115">MDISLYDFSNLPSQTQSEIVLNQGRLLNEKVGSSFKYVLYEISSFSVEVIYKNADGKIVGLNIFQNSKVYAT</sequence>
<dbReference type="EMBL" id="JBELPY010000001">
    <property type="protein sequence ID" value="MFL9832599.1"/>
    <property type="molecule type" value="Genomic_DNA"/>
</dbReference>
<comment type="caution">
    <text evidence="1">The sequence shown here is derived from an EMBL/GenBank/DDBJ whole genome shotgun (WGS) entry which is preliminary data.</text>
</comment>
<accession>A0ABW8XXU8</accession>
<name>A0ABW8XXU8_9FLAO</name>
<gene>
    <name evidence="1" type="ORF">ABS765_00990</name>
</gene>
<keyword evidence="2" id="KW-1185">Reference proteome</keyword>
<evidence type="ECO:0000313" key="2">
    <source>
        <dbReference type="Proteomes" id="UP001629058"/>
    </source>
</evidence>
<organism evidence="1 2">
    <name type="scientific">Chryseobacterium terrae</name>
    <dbReference type="NCBI Taxonomy" id="3163299"/>
    <lineage>
        <taxon>Bacteria</taxon>
        <taxon>Pseudomonadati</taxon>
        <taxon>Bacteroidota</taxon>
        <taxon>Flavobacteriia</taxon>
        <taxon>Flavobacteriales</taxon>
        <taxon>Weeksellaceae</taxon>
        <taxon>Chryseobacterium group</taxon>
        <taxon>Chryseobacterium</taxon>
    </lineage>
</organism>
<dbReference type="Proteomes" id="UP001629058">
    <property type="component" value="Unassembled WGS sequence"/>
</dbReference>
<dbReference type="RefSeq" id="WP_408086655.1">
    <property type="nucleotide sequence ID" value="NZ_JBELPY010000001.1"/>
</dbReference>
<proteinExistence type="predicted"/>
<evidence type="ECO:0008006" key="3">
    <source>
        <dbReference type="Google" id="ProtNLM"/>
    </source>
</evidence>
<evidence type="ECO:0000313" key="1">
    <source>
        <dbReference type="EMBL" id="MFL9832599.1"/>
    </source>
</evidence>